<reference evidence="1 2" key="1">
    <citation type="submission" date="2020-08" db="EMBL/GenBank/DDBJ databases">
        <title>Genemic of Streptomyces polyaspartic.</title>
        <authorList>
            <person name="Liu W."/>
        </authorList>
    </citation>
    <scope>NUCLEOTIDE SEQUENCE [LARGE SCALE GENOMIC DNA]</scope>
    <source>
        <strain evidence="1 2">TRM66268-LWL</strain>
    </source>
</reference>
<accession>A0ABR7SW94</accession>
<organism evidence="1 2">
    <name type="scientific">Streptomyces polyasparticus</name>
    <dbReference type="NCBI Taxonomy" id="2767826"/>
    <lineage>
        <taxon>Bacteria</taxon>
        <taxon>Bacillati</taxon>
        <taxon>Actinomycetota</taxon>
        <taxon>Actinomycetes</taxon>
        <taxon>Kitasatosporales</taxon>
        <taxon>Streptomycetaceae</taxon>
        <taxon>Streptomyces</taxon>
    </lineage>
</organism>
<gene>
    <name evidence="1" type="ORF">H9Y04_40650</name>
</gene>
<proteinExistence type="predicted"/>
<name>A0ABR7SW94_9ACTN</name>
<dbReference type="EMBL" id="JACTVJ010000030">
    <property type="protein sequence ID" value="MBC9718857.1"/>
    <property type="molecule type" value="Genomic_DNA"/>
</dbReference>
<dbReference type="RefSeq" id="WP_187819286.1">
    <property type="nucleotide sequence ID" value="NZ_JACTVJ010000030.1"/>
</dbReference>
<protein>
    <submittedName>
        <fullName evidence="1">Uncharacterized protein</fullName>
    </submittedName>
</protein>
<comment type="caution">
    <text evidence="1">The sequence shown here is derived from an EMBL/GenBank/DDBJ whole genome shotgun (WGS) entry which is preliminary data.</text>
</comment>
<dbReference type="Proteomes" id="UP000642284">
    <property type="component" value="Unassembled WGS sequence"/>
</dbReference>
<keyword evidence="2" id="KW-1185">Reference proteome</keyword>
<evidence type="ECO:0000313" key="2">
    <source>
        <dbReference type="Proteomes" id="UP000642284"/>
    </source>
</evidence>
<evidence type="ECO:0000313" key="1">
    <source>
        <dbReference type="EMBL" id="MBC9718857.1"/>
    </source>
</evidence>
<sequence length="50" mass="5467">MPLKDHGELCVTKPPGEREEAAARRQVAAHARTPDDCRMLLAVLGLDTAR</sequence>